<gene>
    <name evidence="1" type="ORF">LCGC14_2060160</name>
</gene>
<proteinExistence type="predicted"/>
<dbReference type="Gene3D" id="3.10.110.10">
    <property type="entry name" value="Ubiquitin Conjugating Enzyme"/>
    <property type="match status" value="1"/>
</dbReference>
<protein>
    <recommendedName>
        <fullName evidence="2">UBC core domain-containing protein</fullName>
    </recommendedName>
</protein>
<sequence length="146" mass="17685">MDPQILYEDMRDLDQFQENNPDIKLQISYNQKQNFWQGKFEFNNKNYFFRIFYNYLYPNLPPSLFCFKNERDNIVWINEEWYGHVFLDGHLCLFTRDSGESGWRQSFRLGEVLKSFKSLINQTDNKKLSFLHQSKKYSIGDYAISS</sequence>
<dbReference type="EMBL" id="LAZR01024506">
    <property type="protein sequence ID" value="KKL74909.1"/>
    <property type="molecule type" value="Genomic_DNA"/>
</dbReference>
<comment type="caution">
    <text evidence="1">The sequence shown here is derived from an EMBL/GenBank/DDBJ whole genome shotgun (WGS) entry which is preliminary data.</text>
</comment>
<dbReference type="AlphaFoldDB" id="A0A0F9ELJ7"/>
<reference evidence="1" key="1">
    <citation type="journal article" date="2015" name="Nature">
        <title>Complex archaea that bridge the gap between prokaryotes and eukaryotes.</title>
        <authorList>
            <person name="Spang A."/>
            <person name="Saw J.H."/>
            <person name="Jorgensen S.L."/>
            <person name="Zaremba-Niedzwiedzka K."/>
            <person name="Martijn J."/>
            <person name="Lind A.E."/>
            <person name="van Eijk R."/>
            <person name="Schleper C."/>
            <person name="Guy L."/>
            <person name="Ettema T.J."/>
        </authorList>
    </citation>
    <scope>NUCLEOTIDE SEQUENCE</scope>
</reference>
<evidence type="ECO:0000313" key="1">
    <source>
        <dbReference type="EMBL" id="KKL74909.1"/>
    </source>
</evidence>
<name>A0A0F9ELJ7_9ZZZZ</name>
<organism evidence="1">
    <name type="scientific">marine sediment metagenome</name>
    <dbReference type="NCBI Taxonomy" id="412755"/>
    <lineage>
        <taxon>unclassified sequences</taxon>
        <taxon>metagenomes</taxon>
        <taxon>ecological metagenomes</taxon>
    </lineage>
</organism>
<dbReference type="SUPFAM" id="SSF54495">
    <property type="entry name" value="UBC-like"/>
    <property type="match status" value="1"/>
</dbReference>
<accession>A0A0F9ELJ7</accession>
<dbReference type="InterPro" id="IPR016135">
    <property type="entry name" value="UBQ-conjugating_enzyme/RWD"/>
</dbReference>
<evidence type="ECO:0008006" key="2">
    <source>
        <dbReference type="Google" id="ProtNLM"/>
    </source>
</evidence>
<feature type="non-terminal residue" evidence="1">
    <location>
        <position position="146"/>
    </location>
</feature>